<sequence>MQWIWFFLLQGAIVFLIVLPRFHQFMLKMSELLSELCIIERLQHPLHEQLKKLCNISFASRLKLTICALFIILYFSKN</sequence>
<organism evidence="2 3">
    <name type="scientific">Nicotiana attenuata</name>
    <name type="common">Coyote tobacco</name>
    <dbReference type="NCBI Taxonomy" id="49451"/>
    <lineage>
        <taxon>Eukaryota</taxon>
        <taxon>Viridiplantae</taxon>
        <taxon>Streptophyta</taxon>
        <taxon>Embryophyta</taxon>
        <taxon>Tracheophyta</taxon>
        <taxon>Spermatophyta</taxon>
        <taxon>Magnoliopsida</taxon>
        <taxon>eudicotyledons</taxon>
        <taxon>Gunneridae</taxon>
        <taxon>Pentapetalae</taxon>
        <taxon>asterids</taxon>
        <taxon>lamiids</taxon>
        <taxon>Solanales</taxon>
        <taxon>Solanaceae</taxon>
        <taxon>Nicotianoideae</taxon>
        <taxon>Nicotianeae</taxon>
        <taxon>Nicotiana</taxon>
    </lineage>
</organism>
<keyword evidence="1" id="KW-0812">Transmembrane</keyword>
<evidence type="ECO:0000313" key="2">
    <source>
        <dbReference type="EMBL" id="OIT30170.1"/>
    </source>
</evidence>
<dbReference type="SMR" id="A0A314KLL3"/>
<evidence type="ECO:0000256" key="1">
    <source>
        <dbReference type="SAM" id="Phobius"/>
    </source>
</evidence>
<keyword evidence="1" id="KW-0472">Membrane</keyword>
<gene>
    <name evidence="2" type="ORF">A4A49_52196</name>
</gene>
<keyword evidence="3" id="KW-1185">Reference proteome</keyword>
<reference evidence="2" key="1">
    <citation type="submission" date="2016-11" db="EMBL/GenBank/DDBJ databases">
        <title>The genome of Nicotiana attenuata.</title>
        <authorList>
            <person name="Xu S."/>
            <person name="Brockmoeller T."/>
            <person name="Gaquerel E."/>
            <person name="Navarro A."/>
            <person name="Kuhl H."/>
            <person name="Gase K."/>
            <person name="Ling Z."/>
            <person name="Zhou W."/>
            <person name="Kreitzer C."/>
            <person name="Stanke M."/>
            <person name="Tang H."/>
            <person name="Lyons E."/>
            <person name="Pandey P."/>
            <person name="Pandey S.P."/>
            <person name="Timmermann B."/>
            <person name="Baldwin I.T."/>
        </authorList>
    </citation>
    <scope>NUCLEOTIDE SEQUENCE [LARGE SCALE GENOMIC DNA]</scope>
    <source>
        <strain evidence="2">UT</strain>
    </source>
</reference>
<dbReference type="Proteomes" id="UP000187609">
    <property type="component" value="Unassembled WGS sequence"/>
</dbReference>
<protein>
    <submittedName>
        <fullName evidence="2">Uncharacterized protein</fullName>
    </submittedName>
</protein>
<keyword evidence="1" id="KW-1133">Transmembrane helix</keyword>
<accession>A0A314KLL3</accession>
<dbReference type="EMBL" id="MJEQ01001578">
    <property type="protein sequence ID" value="OIT30170.1"/>
    <property type="molecule type" value="Genomic_DNA"/>
</dbReference>
<comment type="caution">
    <text evidence="2">The sequence shown here is derived from an EMBL/GenBank/DDBJ whole genome shotgun (WGS) entry which is preliminary data.</text>
</comment>
<dbReference type="AlphaFoldDB" id="A0A314KLL3"/>
<feature type="transmembrane region" description="Helical" evidence="1">
    <location>
        <begin position="58"/>
        <end position="76"/>
    </location>
</feature>
<feature type="transmembrane region" description="Helical" evidence="1">
    <location>
        <begin position="6"/>
        <end position="22"/>
    </location>
</feature>
<name>A0A314KLL3_NICAT</name>
<proteinExistence type="predicted"/>
<dbReference type="Gramene" id="OIT30170">
    <property type="protein sequence ID" value="OIT30170"/>
    <property type="gene ID" value="A4A49_52196"/>
</dbReference>
<evidence type="ECO:0000313" key="3">
    <source>
        <dbReference type="Proteomes" id="UP000187609"/>
    </source>
</evidence>